<sequence>MNDLAQEVKKEVLKEPVDNKTHTTIEADDEDLEKIKNNTNDKEIIKDLPKMIVDKLV</sequence>
<dbReference type="RefSeq" id="WP_003014091.1">
    <property type="nucleotide sequence ID" value="NZ_AOTW01000001.1"/>
</dbReference>
<reference evidence="1 2" key="1">
    <citation type="submission" date="2013-02" db="EMBL/GenBank/DDBJ databases">
        <title>Comparative Sequence Analysis of H. pylori Isolates.</title>
        <authorList>
            <person name="Blanchard T.G."/>
            <person name="Czinn S.J."/>
            <person name="McCracken C.M."/>
            <person name="Abolude K.A."/>
            <person name="Shefchek K.S."/>
            <person name="Maroo A.M."/>
            <person name="Santana-Cruz I.S."/>
            <person name="Tallon L.J."/>
            <person name="Ficke F.W.F."/>
        </authorList>
    </citation>
    <scope>NUCLEOTIDE SEQUENCE [LARGE SCALE GENOMIC DNA]</scope>
    <source>
        <strain evidence="1 2">Hp A-11</strain>
    </source>
</reference>
<gene>
    <name evidence="1" type="ORF">HPHPA11_0454</name>
</gene>
<dbReference type="PATRIC" id="fig|992035.3.peg.444"/>
<dbReference type="Proteomes" id="UP000012243">
    <property type="component" value="Unassembled WGS sequence"/>
</dbReference>
<comment type="caution">
    <text evidence="1">The sequence shown here is derived from an EMBL/GenBank/DDBJ whole genome shotgun (WGS) entry which is preliminary data.</text>
</comment>
<evidence type="ECO:0000313" key="2">
    <source>
        <dbReference type="Proteomes" id="UP000012243"/>
    </source>
</evidence>
<accession>N4TA31</accession>
<evidence type="ECO:0000313" key="1">
    <source>
        <dbReference type="EMBL" id="ENH59319.1"/>
    </source>
</evidence>
<proteinExistence type="predicted"/>
<organism evidence="1 2">
    <name type="scientific">Helicobacter pylori Hp A-11</name>
    <dbReference type="NCBI Taxonomy" id="992035"/>
    <lineage>
        <taxon>Bacteria</taxon>
        <taxon>Pseudomonadati</taxon>
        <taxon>Campylobacterota</taxon>
        <taxon>Epsilonproteobacteria</taxon>
        <taxon>Campylobacterales</taxon>
        <taxon>Helicobacteraceae</taxon>
        <taxon>Helicobacter</taxon>
    </lineage>
</organism>
<dbReference type="EMBL" id="AOTW01000001">
    <property type="protein sequence ID" value="ENH59319.1"/>
    <property type="molecule type" value="Genomic_DNA"/>
</dbReference>
<dbReference type="AlphaFoldDB" id="N4TA31"/>
<protein>
    <submittedName>
        <fullName evidence="1">Uncharacterized protein</fullName>
    </submittedName>
</protein>
<name>N4TA31_HELPX</name>